<evidence type="ECO:0000313" key="2">
    <source>
        <dbReference type="EMBL" id="GGI09072.1"/>
    </source>
</evidence>
<evidence type="ECO:0000256" key="1">
    <source>
        <dbReference type="SAM" id="MobiDB-lite"/>
    </source>
</evidence>
<sequence>MRVRSMLSFSAGAAMGAGWMYLKDPEHGGDRRRELRRDALRRVRSTALGAAGDLRRRGEELALAAVAGFEQGRTREQADHEAADRHLRSVGS</sequence>
<evidence type="ECO:0008006" key="4">
    <source>
        <dbReference type="Google" id="ProtNLM"/>
    </source>
</evidence>
<reference evidence="2" key="2">
    <citation type="submission" date="2020-09" db="EMBL/GenBank/DDBJ databases">
        <authorList>
            <person name="Sun Q."/>
            <person name="Zhou Y."/>
        </authorList>
    </citation>
    <scope>NUCLEOTIDE SEQUENCE</scope>
    <source>
        <strain evidence="2">CGMCC 1.14988</strain>
    </source>
</reference>
<gene>
    <name evidence="2" type="ORF">GCM10011354_32250</name>
</gene>
<evidence type="ECO:0000313" key="3">
    <source>
        <dbReference type="Proteomes" id="UP000650511"/>
    </source>
</evidence>
<dbReference type="Proteomes" id="UP000650511">
    <property type="component" value="Unassembled WGS sequence"/>
</dbReference>
<dbReference type="AlphaFoldDB" id="A0A8J3EVG1"/>
<keyword evidence="3" id="KW-1185">Reference proteome</keyword>
<proteinExistence type="predicted"/>
<organism evidence="2 3">
    <name type="scientific">Egicoccus halophilus</name>
    <dbReference type="NCBI Taxonomy" id="1670830"/>
    <lineage>
        <taxon>Bacteria</taxon>
        <taxon>Bacillati</taxon>
        <taxon>Actinomycetota</taxon>
        <taxon>Nitriliruptoria</taxon>
        <taxon>Egicoccales</taxon>
        <taxon>Egicoccaceae</taxon>
        <taxon>Egicoccus</taxon>
    </lineage>
</organism>
<reference evidence="2" key="1">
    <citation type="journal article" date="2014" name="Int. J. Syst. Evol. Microbiol.">
        <title>Complete genome sequence of Corynebacterium casei LMG S-19264T (=DSM 44701T), isolated from a smear-ripened cheese.</title>
        <authorList>
            <consortium name="US DOE Joint Genome Institute (JGI-PGF)"/>
            <person name="Walter F."/>
            <person name="Albersmeier A."/>
            <person name="Kalinowski J."/>
            <person name="Ruckert C."/>
        </authorList>
    </citation>
    <scope>NUCLEOTIDE SEQUENCE</scope>
    <source>
        <strain evidence="2">CGMCC 1.14988</strain>
    </source>
</reference>
<dbReference type="EMBL" id="BMHA01000014">
    <property type="protein sequence ID" value="GGI09072.1"/>
    <property type="molecule type" value="Genomic_DNA"/>
</dbReference>
<comment type="caution">
    <text evidence="2">The sequence shown here is derived from an EMBL/GenBank/DDBJ whole genome shotgun (WGS) entry which is preliminary data.</text>
</comment>
<protein>
    <recommendedName>
        <fullName evidence="4">YtxH-like protein</fullName>
    </recommendedName>
</protein>
<name>A0A8J3EVG1_9ACTN</name>
<accession>A0A8J3EVG1</accession>
<feature type="region of interest" description="Disordered" evidence="1">
    <location>
        <begin position="72"/>
        <end position="92"/>
    </location>
</feature>